<feature type="non-terminal residue" evidence="2">
    <location>
        <position position="65"/>
    </location>
</feature>
<dbReference type="EMBL" id="CAJVPS010011938">
    <property type="protein sequence ID" value="CAG8668018.1"/>
    <property type="molecule type" value="Genomic_DNA"/>
</dbReference>
<feature type="non-terminal residue" evidence="2">
    <location>
        <position position="1"/>
    </location>
</feature>
<name>A0A9N9E8W7_9GLOM</name>
<organism evidence="2 3">
    <name type="scientific">Ambispora leptoticha</name>
    <dbReference type="NCBI Taxonomy" id="144679"/>
    <lineage>
        <taxon>Eukaryota</taxon>
        <taxon>Fungi</taxon>
        <taxon>Fungi incertae sedis</taxon>
        <taxon>Mucoromycota</taxon>
        <taxon>Glomeromycotina</taxon>
        <taxon>Glomeromycetes</taxon>
        <taxon>Archaeosporales</taxon>
        <taxon>Ambisporaceae</taxon>
        <taxon>Ambispora</taxon>
    </lineage>
</organism>
<comment type="caution">
    <text evidence="2">The sequence shown here is derived from an EMBL/GenBank/DDBJ whole genome shotgun (WGS) entry which is preliminary data.</text>
</comment>
<reference evidence="2" key="1">
    <citation type="submission" date="2021-06" db="EMBL/GenBank/DDBJ databases">
        <authorList>
            <person name="Kallberg Y."/>
            <person name="Tangrot J."/>
            <person name="Rosling A."/>
        </authorList>
    </citation>
    <scope>NUCLEOTIDE SEQUENCE</scope>
    <source>
        <strain evidence="2">FL130A</strain>
    </source>
</reference>
<sequence length="65" mass="7336">IEASPNNMTQISSHEVTASSNSSDVDKKEVSNDRDSDYEYDFEDLFDNIEDDLQSEDANVSKDDD</sequence>
<feature type="compositionally biased region" description="Basic and acidic residues" evidence="1">
    <location>
        <begin position="24"/>
        <end position="37"/>
    </location>
</feature>
<dbReference type="AlphaFoldDB" id="A0A9N9E8W7"/>
<keyword evidence="3" id="KW-1185">Reference proteome</keyword>
<evidence type="ECO:0000313" key="2">
    <source>
        <dbReference type="EMBL" id="CAG8668018.1"/>
    </source>
</evidence>
<feature type="compositionally biased region" description="Polar residues" evidence="1">
    <location>
        <begin position="1"/>
        <end position="23"/>
    </location>
</feature>
<accession>A0A9N9E8W7</accession>
<evidence type="ECO:0000256" key="1">
    <source>
        <dbReference type="SAM" id="MobiDB-lite"/>
    </source>
</evidence>
<dbReference type="OrthoDB" id="10568426at2759"/>
<protein>
    <submittedName>
        <fullName evidence="2">4788_t:CDS:1</fullName>
    </submittedName>
</protein>
<feature type="region of interest" description="Disordered" evidence="1">
    <location>
        <begin position="1"/>
        <end position="42"/>
    </location>
</feature>
<evidence type="ECO:0000313" key="3">
    <source>
        <dbReference type="Proteomes" id="UP000789508"/>
    </source>
</evidence>
<gene>
    <name evidence="2" type="ORF">ALEPTO_LOCUS10512</name>
</gene>
<proteinExistence type="predicted"/>
<dbReference type="Proteomes" id="UP000789508">
    <property type="component" value="Unassembled WGS sequence"/>
</dbReference>